<evidence type="ECO:0000256" key="1">
    <source>
        <dbReference type="ARBA" id="ARBA00022485"/>
    </source>
</evidence>
<dbReference type="EMBL" id="CP138858">
    <property type="protein sequence ID" value="WPJ97756.1"/>
    <property type="molecule type" value="Genomic_DNA"/>
</dbReference>
<reference evidence="6 7" key="1">
    <citation type="submission" date="2023-11" db="EMBL/GenBank/DDBJ databases">
        <title>Coraliomargarita sp. nov., isolated from marine algae.</title>
        <authorList>
            <person name="Lee J.K."/>
            <person name="Baek J.H."/>
            <person name="Kim J.M."/>
            <person name="Choi D.G."/>
            <person name="Jeon C.O."/>
        </authorList>
    </citation>
    <scope>NUCLEOTIDE SEQUENCE [LARGE SCALE GENOMIC DNA]</scope>
    <source>
        <strain evidence="6 7">J2-16</strain>
    </source>
</reference>
<dbReference type="PANTHER" id="PTHR43498:SF1">
    <property type="entry name" value="COB--COM HETERODISULFIDE REDUCTASE IRON-SULFUR SUBUNIT A"/>
    <property type="match status" value="1"/>
</dbReference>
<evidence type="ECO:0000313" key="7">
    <source>
        <dbReference type="Proteomes" id="UP001324993"/>
    </source>
</evidence>
<dbReference type="InterPro" id="IPR036188">
    <property type="entry name" value="FAD/NAD-bd_sf"/>
</dbReference>
<dbReference type="Pfam" id="PF12831">
    <property type="entry name" value="FAD_oxidored"/>
    <property type="match status" value="1"/>
</dbReference>
<keyword evidence="3" id="KW-0560">Oxidoreductase</keyword>
<evidence type="ECO:0000256" key="3">
    <source>
        <dbReference type="ARBA" id="ARBA00023002"/>
    </source>
</evidence>
<evidence type="ECO:0000256" key="5">
    <source>
        <dbReference type="ARBA" id="ARBA00023014"/>
    </source>
</evidence>
<dbReference type="RefSeq" id="WP_319834583.1">
    <property type="nucleotide sequence ID" value="NZ_CP138858.1"/>
</dbReference>
<sequence>MNLSVLELEIPCLVVGGGPAGFGAASAALRGGCETIVADRHGFLGGMGTAAGLSCYLNHLGVDVDLSSPVYRSFRQQLIDMKSHYYDAHTQADYYEPEVCKLGMEQAILKAGGKLLYHSILSNVYREKDLWVAEFLSKGSRVRIRCRYLIDATGDADPSAMAGAGLFHGNQSSGATQPMTMVVQMGGFDPQAWAASGRRLIEGRYVAEGDQYAAQVSLARSAGEWSIPRENVALFWSMPHDPSRITVNGTRISGLSSCNAMETTRAEVEGRRQAQELVAFFRKYIPGFENVYLYQTGPQVGVRESRRIVGRYTLTEDDVRSARIPESSVMLCAYPIDVHSTEGTGTQYEDNGSIYGIPWECQLPVDLENVAAAGRCISATHEAAGSFRVMPTCMGLGEAAGTAAALAWKNKDTLQSIAGADIRHEMDRAHAAAGNLIPSTQFSFGSHIPAQI</sequence>
<gene>
    <name evidence="6" type="ORF">SH580_08535</name>
</gene>
<dbReference type="SUPFAM" id="SSF51905">
    <property type="entry name" value="FAD/NAD(P)-binding domain"/>
    <property type="match status" value="1"/>
</dbReference>
<dbReference type="PANTHER" id="PTHR43498">
    <property type="entry name" value="FERREDOXIN:COB-COM HETERODISULFIDE REDUCTASE SUBUNIT A"/>
    <property type="match status" value="1"/>
</dbReference>
<accession>A0ABZ0RQR6</accession>
<name>A0ABZ0RQR6_9BACT</name>
<keyword evidence="4" id="KW-0408">Iron</keyword>
<organism evidence="6 7">
    <name type="scientific">Coraliomargarita algicola</name>
    <dbReference type="NCBI Taxonomy" id="3092156"/>
    <lineage>
        <taxon>Bacteria</taxon>
        <taxon>Pseudomonadati</taxon>
        <taxon>Verrucomicrobiota</taxon>
        <taxon>Opitutia</taxon>
        <taxon>Puniceicoccales</taxon>
        <taxon>Coraliomargaritaceae</taxon>
        <taxon>Coraliomargarita</taxon>
    </lineage>
</organism>
<protein>
    <submittedName>
        <fullName evidence="6">FAD-dependent oxidoreductase</fullName>
    </submittedName>
</protein>
<keyword evidence="5" id="KW-0411">Iron-sulfur</keyword>
<dbReference type="Proteomes" id="UP001324993">
    <property type="component" value="Chromosome"/>
</dbReference>
<keyword evidence="1" id="KW-0004">4Fe-4S</keyword>
<keyword evidence="7" id="KW-1185">Reference proteome</keyword>
<evidence type="ECO:0000313" key="6">
    <source>
        <dbReference type="EMBL" id="WPJ97756.1"/>
    </source>
</evidence>
<dbReference type="Gene3D" id="3.50.50.60">
    <property type="entry name" value="FAD/NAD(P)-binding domain"/>
    <property type="match status" value="1"/>
</dbReference>
<dbReference type="InterPro" id="IPR039650">
    <property type="entry name" value="HdrA-like"/>
</dbReference>
<proteinExistence type="predicted"/>
<evidence type="ECO:0000256" key="2">
    <source>
        <dbReference type="ARBA" id="ARBA00022723"/>
    </source>
</evidence>
<keyword evidence="2" id="KW-0479">Metal-binding</keyword>
<evidence type="ECO:0000256" key="4">
    <source>
        <dbReference type="ARBA" id="ARBA00023004"/>
    </source>
</evidence>